<evidence type="ECO:0000256" key="3">
    <source>
        <dbReference type="ARBA" id="ARBA00022989"/>
    </source>
</evidence>
<comment type="subcellular location">
    <subcellularLocation>
        <location evidence="1">Membrane</location>
        <topology evidence="1">Multi-pass membrane protein</topology>
    </subcellularLocation>
</comment>
<evidence type="ECO:0000313" key="8">
    <source>
        <dbReference type="WBParaSite" id="GPUH_0001804801-mRNA-1"/>
    </source>
</evidence>
<keyword evidence="7" id="KW-1185">Reference proteome</keyword>
<dbReference type="PANTHER" id="PTHR11827:SF72">
    <property type="entry name" value="GH08340P"/>
    <property type="match status" value="1"/>
</dbReference>
<name>A0A183EAN2_9BILA</name>
<evidence type="ECO:0000256" key="1">
    <source>
        <dbReference type="ARBA" id="ARBA00004141"/>
    </source>
</evidence>
<protein>
    <submittedName>
        <fullName evidence="8">SLC12 domain-containing protein</fullName>
    </submittedName>
</protein>
<dbReference type="PANTHER" id="PTHR11827">
    <property type="entry name" value="SOLUTE CARRIER FAMILY 12, CATION COTRANSPORTERS"/>
    <property type="match status" value="1"/>
</dbReference>
<evidence type="ECO:0000256" key="2">
    <source>
        <dbReference type="ARBA" id="ARBA00022692"/>
    </source>
</evidence>
<keyword evidence="2" id="KW-0812">Transmembrane</keyword>
<evidence type="ECO:0000256" key="4">
    <source>
        <dbReference type="ARBA" id="ARBA00023136"/>
    </source>
</evidence>
<evidence type="ECO:0000313" key="7">
    <source>
        <dbReference type="Proteomes" id="UP000271098"/>
    </source>
</evidence>
<dbReference type="GO" id="GO:0055064">
    <property type="term" value="P:chloride ion homeostasis"/>
    <property type="evidence" value="ECO:0007669"/>
    <property type="project" value="TreeGrafter"/>
</dbReference>
<dbReference type="GO" id="GO:0006884">
    <property type="term" value="P:cell volume homeostasis"/>
    <property type="evidence" value="ECO:0007669"/>
    <property type="project" value="TreeGrafter"/>
</dbReference>
<dbReference type="Proteomes" id="UP000271098">
    <property type="component" value="Unassembled WGS sequence"/>
</dbReference>
<dbReference type="GO" id="GO:0015379">
    <property type="term" value="F:potassium:chloride symporter activity"/>
    <property type="evidence" value="ECO:0007669"/>
    <property type="project" value="TreeGrafter"/>
</dbReference>
<dbReference type="AlphaFoldDB" id="A0A183EAN2"/>
<evidence type="ECO:0000259" key="5">
    <source>
        <dbReference type="Pfam" id="PF03522"/>
    </source>
</evidence>
<sequence length="143" mass="16228">MQKRERQLKEMLTYLRINANSLVMPWDHVVCYLEERQCDPPKESVDLPLLYLTSFNDLVKKHSGDAAVCLMNLPIPPKDISRSEEYLQVLRHLTDGLPPTLLVHGLSSISRSEEYLQVLRHLTDGLPPTLLVHGLSSVISTSL</sequence>
<dbReference type="WBParaSite" id="GPUH_0001804801-mRNA-1">
    <property type="protein sequence ID" value="GPUH_0001804801-mRNA-1"/>
    <property type="gene ID" value="GPUH_0001804801"/>
</dbReference>
<dbReference type="OrthoDB" id="5841769at2759"/>
<dbReference type="GO" id="GO:0055075">
    <property type="term" value="P:potassium ion homeostasis"/>
    <property type="evidence" value="ECO:0007669"/>
    <property type="project" value="TreeGrafter"/>
</dbReference>
<organism evidence="8">
    <name type="scientific">Gongylonema pulchrum</name>
    <dbReference type="NCBI Taxonomy" id="637853"/>
    <lineage>
        <taxon>Eukaryota</taxon>
        <taxon>Metazoa</taxon>
        <taxon>Ecdysozoa</taxon>
        <taxon>Nematoda</taxon>
        <taxon>Chromadorea</taxon>
        <taxon>Rhabditida</taxon>
        <taxon>Spirurina</taxon>
        <taxon>Spiruromorpha</taxon>
        <taxon>Spiruroidea</taxon>
        <taxon>Gongylonematidae</taxon>
        <taxon>Gongylonema</taxon>
    </lineage>
</organism>
<dbReference type="Pfam" id="PF03522">
    <property type="entry name" value="SLC12"/>
    <property type="match status" value="1"/>
</dbReference>
<keyword evidence="3" id="KW-1133">Transmembrane helix</keyword>
<feature type="domain" description="SLC12A transporter C-terminal" evidence="5">
    <location>
        <begin position="55"/>
        <end position="105"/>
    </location>
</feature>
<gene>
    <name evidence="6" type="ORF">GPUH_LOCUS18023</name>
</gene>
<evidence type="ECO:0000313" key="6">
    <source>
        <dbReference type="EMBL" id="VDN30905.1"/>
    </source>
</evidence>
<dbReference type="InterPro" id="IPR004842">
    <property type="entry name" value="SLC12A_fam"/>
</dbReference>
<reference evidence="8" key="1">
    <citation type="submission" date="2016-06" db="UniProtKB">
        <authorList>
            <consortium name="WormBaseParasite"/>
        </authorList>
    </citation>
    <scope>IDENTIFICATION</scope>
</reference>
<accession>A0A183EAN2</accession>
<dbReference type="InterPro" id="IPR018491">
    <property type="entry name" value="SLC12_C"/>
</dbReference>
<dbReference type="EMBL" id="UYRT01086079">
    <property type="protein sequence ID" value="VDN30905.1"/>
    <property type="molecule type" value="Genomic_DNA"/>
</dbReference>
<reference evidence="6 7" key="2">
    <citation type="submission" date="2018-11" db="EMBL/GenBank/DDBJ databases">
        <authorList>
            <consortium name="Pathogen Informatics"/>
        </authorList>
    </citation>
    <scope>NUCLEOTIDE SEQUENCE [LARGE SCALE GENOMIC DNA]</scope>
</reference>
<dbReference type="GO" id="GO:0016020">
    <property type="term" value="C:membrane"/>
    <property type="evidence" value="ECO:0007669"/>
    <property type="project" value="UniProtKB-SubCell"/>
</dbReference>
<proteinExistence type="predicted"/>
<keyword evidence="4" id="KW-0472">Membrane</keyword>